<keyword evidence="5 9" id="KW-0479">Metal-binding</keyword>
<dbReference type="RefSeq" id="XP_029648177.2">
    <property type="nucleotide sequence ID" value="XM_029792317.2"/>
</dbReference>
<comment type="subcellular location">
    <subcellularLocation>
        <location evidence="1">Cytoplasm</location>
    </subcellularLocation>
</comment>
<keyword evidence="8 9" id="KW-0482">Metalloprotease</keyword>
<dbReference type="Gene3D" id="3.40.390.10">
    <property type="entry name" value="Collagenase (Catalytic Domain)"/>
    <property type="match status" value="1"/>
</dbReference>
<comment type="cofactor">
    <cofactor evidence="9">
        <name>Zn(2+)</name>
        <dbReference type="ChEBI" id="CHEBI:29105"/>
    </cofactor>
    <text evidence="9">Binds 1 zinc ion.</text>
</comment>
<comment type="similarity">
    <text evidence="2 9">Belongs to the peptidase M3 family.</text>
</comment>
<evidence type="ECO:0000256" key="5">
    <source>
        <dbReference type="ARBA" id="ARBA00022723"/>
    </source>
</evidence>
<dbReference type="InterPro" id="IPR024079">
    <property type="entry name" value="MetalloPept_cat_dom_sf"/>
</dbReference>
<keyword evidence="6 9" id="KW-0378">Hydrolase</keyword>
<keyword evidence="4 9" id="KW-0645">Protease</keyword>
<evidence type="ECO:0000256" key="1">
    <source>
        <dbReference type="ARBA" id="ARBA00004496"/>
    </source>
</evidence>
<dbReference type="GO" id="GO:0006508">
    <property type="term" value="P:proteolysis"/>
    <property type="evidence" value="ECO:0007669"/>
    <property type="project" value="UniProtKB-KW"/>
</dbReference>
<evidence type="ECO:0000313" key="11">
    <source>
        <dbReference type="Proteomes" id="UP000515154"/>
    </source>
</evidence>
<gene>
    <name evidence="12" type="primary">LOC115222172</name>
</gene>
<dbReference type="FunFam" id="1.20.1050.40:FF:000001">
    <property type="entry name" value="Thimet oligopeptidase 1"/>
    <property type="match status" value="1"/>
</dbReference>
<dbReference type="InterPro" id="IPR045090">
    <property type="entry name" value="Pept_M3A_M3B"/>
</dbReference>
<dbReference type="CDD" id="cd06455">
    <property type="entry name" value="M3A_TOP"/>
    <property type="match status" value="1"/>
</dbReference>
<evidence type="ECO:0000259" key="10">
    <source>
        <dbReference type="Pfam" id="PF01432"/>
    </source>
</evidence>
<evidence type="ECO:0000256" key="6">
    <source>
        <dbReference type="ARBA" id="ARBA00022801"/>
    </source>
</evidence>
<dbReference type="GO" id="GO:0004222">
    <property type="term" value="F:metalloendopeptidase activity"/>
    <property type="evidence" value="ECO:0007669"/>
    <property type="project" value="InterPro"/>
</dbReference>
<dbReference type="Proteomes" id="UP000515154">
    <property type="component" value="Linkage group LG19"/>
</dbReference>
<dbReference type="KEGG" id="osn:115222172"/>
<dbReference type="Gene3D" id="1.20.1050.40">
    <property type="entry name" value="Endopeptidase. Chain P, domain 1"/>
    <property type="match status" value="1"/>
</dbReference>
<dbReference type="Gene3D" id="1.10.1370.10">
    <property type="entry name" value="Neurolysin, domain 3"/>
    <property type="match status" value="1"/>
</dbReference>
<evidence type="ECO:0000256" key="4">
    <source>
        <dbReference type="ARBA" id="ARBA00022670"/>
    </source>
</evidence>
<dbReference type="InterPro" id="IPR001567">
    <property type="entry name" value="Pept_M3A_M3B_dom"/>
</dbReference>
<keyword evidence="11" id="KW-1185">Reference proteome</keyword>
<keyword evidence="7 9" id="KW-0862">Zinc</keyword>
<evidence type="ECO:0000256" key="8">
    <source>
        <dbReference type="ARBA" id="ARBA00023049"/>
    </source>
</evidence>
<dbReference type="AlphaFoldDB" id="A0A6P7TDU5"/>
<protein>
    <submittedName>
        <fullName evidence="12">Thimet oligopeptidase</fullName>
    </submittedName>
</protein>
<dbReference type="PANTHER" id="PTHR11804:SF84">
    <property type="entry name" value="SACCHAROLYSIN"/>
    <property type="match status" value="1"/>
</dbReference>
<reference evidence="12" key="1">
    <citation type="submission" date="2025-08" db="UniProtKB">
        <authorList>
            <consortium name="RefSeq"/>
        </authorList>
    </citation>
    <scope>IDENTIFICATION</scope>
</reference>
<dbReference type="SUPFAM" id="SSF55486">
    <property type="entry name" value="Metalloproteases ('zincins'), catalytic domain"/>
    <property type="match status" value="1"/>
</dbReference>
<name>A0A6P7TDU5_9MOLL</name>
<sequence length="781" mass="90357">MSMCPVYSSCLVRKLPFIYKHLYHTTACPLLIHNRIFIGVKNHFNFSKLLQTAVSASQKRTLISVNLSVAGRSFETFLYLRKFVLLDFHRQLCLSVCCAPRFTANFNYCRNMSGNNSKGINLSGVELDWEWNVDKIAKVTEEIMVKSKAVHDKVGTLKYDEINYDTVIKPLAIDAAEYEVQRNNIEFIKQVFSNKILRDASVEADKKLSKFDVEMSMRQDVFDSIVTFSEKNQSTLTGETKRLVERLIKLGRKNGLHLPKETQDKIMKIKKRISELAIEFNKNVIEENSVVEFSTEDLIGLPESFISSLEKTDDGKYKVTLKYPHYFPIMKKAHNPETRKKLDYIFHSRCIKENVPILEEVVKLRHEQANLLGYKTHASCVLDMRMAKTPEIVQKFYAELLPKLKMIYEKEMKYYLKYKKEMCEKHNFEFDGKLNIYDMRYCMNLLEEKDFAIDEDKLREYFSVEIVTEGLLSIYQNLLGLTFAKIENPPVWHPDVTMYSVTDTDSNKLLGYFYLDLFPREGKYTHAACFGLQQGCDNANGQRQISVAAMVANIVKPTADKPSLLSHEEVQTYFHEFGHVMHQICSETKYIHFSGTNAERDFIEAPSQMLENWVWEEEPLRLMSRHYKDGSPIPDDMIHNLKKSRKANAGVFNLRQMLIGQFDQCIHKQPQVDTKKVFDNLCLELLNIPCVPGTNFSATFSHIVNGYDAQYYGYLWSEVFSVDMFASRFSREGIMNASVGRDYRKYILAPGGSIDADEMLRNFLGRDPSKEAFLISKGLEV</sequence>
<evidence type="ECO:0000313" key="12">
    <source>
        <dbReference type="RefSeq" id="XP_029648177.2"/>
    </source>
</evidence>
<evidence type="ECO:0000256" key="7">
    <source>
        <dbReference type="ARBA" id="ARBA00022833"/>
    </source>
</evidence>
<dbReference type="PANTHER" id="PTHR11804">
    <property type="entry name" value="PROTEASE M3 THIMET OLIGOPEPTIDASE-RELATED"/>
    <property type="match status" value="1"/>
</dbReference>
<evidence type="ECO:0000256" key="3">
    <source>
        <dbReference type="ARBA" id="ARBA00022490"/>
    </source>
</evidence>
<dbReference type="InterPro" id="IPR024080">
    <property type="entry name" value="Neurolysin/TOP_N"/>
</dbReference>
<accession>A0A6P7TDU5</accession>
<evidence type="ECO:0000256" key="9">
    <source>
        <dbReference type="RuleBase" id="RU003435"/>
    </source>
</evidence>
<dbReference type="Pfam" id="PF01432">
    <property type="entry name" value="Peptidase_M3"/>
    <property type="match status" value="1"/>
</dbReference>
<evidence type="ECO:0000256" key="2">
    <source>
        <dbReference type="ARBA" id="ARBA00006040"/>
    </source>
</evidence>
<proteinExistence type="inferred from homology"/>
<dbReference type="GO" id="GO:0006518">
    <property type="term" value="P:peptide metabolic process"/>
    <property type="evidence" value="ECO:0007669"/>
    <property type="project" value="TreeGrafter"/>
</dbReference>
<dbReference type="InterPro" id="IPR024077">
    <property type="entry name" value="Neurolysin/TOP_dom2"/>
</dbReference>
<dbReference type="GO" id="GO:0005758">
    <property type="term" value="C:mitochondrial intermembrane space"/>
    <property type="evidence" value="ECO:0007669"/>
    <property type="project" value="TreeGrafter"/>
</dbReference>
<dbReference type="FunFam" id="3.40.390.10:FF:000006">
    <property type="entry name" value="Thimet oligopeptidase 1"/>
    <property type="match status" value="1"/>
</dbReference>
<dbReference type="GO" id="GO:0046872">
    <property type="term" value="F:metal ion binding"/>
    <property type="evidence" value="ECO:0007669"/>
    <property type="project" value="UniProtKB-UniRule"/>
</dbReference>
<feature type="domain" description="Peptidase M3A/M3B catalytic" evidence="10">
    <location>
        <begin position="329"/>
        <end position="778"/>
    </location>
</feature>
<keyword evidence="3" id="KW-0963">Cytoplasm</keyword>
<organism evidence="11 12">
    <name type="scientific">Octopus sinensis</name>
    <name type="common">East Asian common octopus</name>
    <dbReference type="NCBI Taxonomy" id="2607531"/>
    <lineage>
        <taxon>Eukaryota</taxon>
        <taxon>Metazoa</taxon>
        <taxon>Spiralia</taxon>
        <taxon>Lophotrochozoa</taxon>
        <taxon>Mollusca</taxon>
        <taxon>Cephalopoda</taxon>
        <taxon>Coleoidea</taxon>
        <taxon>Octopodiformes</taxon>
        <taxon>Octopoda</taxon>
        <taxon>Incirrata</taxon>
        <taxon>Octopodidae</taxon>
        <taxon>Octopus</taxon>
    </lineage>
</organism>